<evidence type="ECO:0000256" key="2">
    <source>
        <dbReference type="ARBA" id="ARBA00022723"/>
    </source>
</evidence>
<keyword evidence="5" id="KW-1185">Reference proteome</keyword>
<dbReference type="AlphaFoldDB" id="A0A2I6S5L6"/>
<evidence type="ECO:0000313" key="4">
    <source>
        <dbReference type="EMBL" id="AUN94546.1"/>
    </source>
</evidence>
<feature type="binding site" evidence="3">
    <location>
        <position position="64"/>
    </location>
    <ligand>
        <name>a divalent metal cation</name>
        <dbReference type="ChEBI" id="CHEBI:60240"/>
        <label>2</label>
    </ligand>
</feature>
<dbReference type="Gene3D" id="3.40.1390.30">
    <property type="entry name" value="NIF3 (NGG1p interacting factor 3)-like"/>
    <property type="match status" value="2"/>
</dbReference>
<dbReference type="Pfam" id="PF01784">
    <property type="entry name" value="DUF34_NIF3"/>
    <property type="match status" value="1"/>
</dbReference>
<dbReference type="RefSeq" id="WP_102246614.1">
    <property type="nucleotide sequence ID" value="NZ_CP025682.1"/>
</dbReference>
<feature type="binding site" evidence="3">
    <location>
        <position position="63"/>
    </location>
    <ligand>
        <name>a divalent metal cation</name>
        <dbReference type="ChEBI" id="CHEBI:60240"/>
        <label>1</label>
    </ligand>
</feature>
<dbReference type="PANTHER" id="PTHR13799:SF14">
    <property type="entry name" value="GTP CYCLOHYDROLASE 1 TYPE 2 HOMOLOG"/>
    <property type="match status" value="1"/>
</dbReference>
<dbReference type="GO" id="GO:0005737">
    <property type="term" value="C:cytoplasm"/>
    <property type="evidence" value="ECO:0007669"/>
    <property type="project" value="TreeGrafter"/>
</dbReference>
<sequence>MRLTELQEYVDALLDVASFRDYCPNGLQVEGRPEVRRVLCGVTASQALLDHAVEQGVDAIFVHHGWFWRGEDGRIIGVRKRRIGTLLKNDISLFGYHLPLDAHPELGNNAQLARLADWIAEPARFGDQQLGWLGRPAAPTSAGELAASLGRLLGREPLLVGDESRMVQRIAWCTGAAQGFFEQAIAAGADAYVSGEISEPTVHLARESGVPYIGAGHHATERYGIRALGDYLAQEFGLEVSFVDVDNPV</sequence>
<dbReference type="SUPFAM" id="SSF102705">
    <property type="entry name" value="NIF3 (NGG1p interacting factor 3)-like"/>
    <property type="match status" value="1"/>
</dbReference>
<gene>
    <name evidence="4" type="ORF">C0099_06075</name>
</gene>
<evidence type="ECO:0000256" key="1">
    <source>
        <dbReference type="ARBA" id="ARBA00006964"/>
    </source>
</evidence>
<feature type="binding site" evidence="3">
    <location>
        <position position="221"/>
    </location>
    <ligand>
        <name>a divalent metal cation</name>
        <dbReference type="ChEBI" id="CHEBI:60240"/>
        <label>1</label>
    </ligand>
</feature>
<dbReference type="EMBL" id="CP025682">
    <property type="protein sequence ID" value="AUN94546.1"/>
    <property type="molecule type" value="Genomic_DNA"/>
</dbReference>
<dbReference type="KEGG" id="atw:C0099_06075"/>
<proteinExistence type="inferred from homology"/>
<name>A0A2I6S5L6_9RHOO</name>
<protein>
    <submittedName>
        <fullName evidence="4">Nif3-like dinuclear metal center hexameric protein</fullName>
    </submittedName>
</protein>
<accession>A0A2I6S5L6</accession>
<dbReference type="NCBIfam" id="TIGR00486">
    <property type="entry name" value="YbgI_SA1388"/>
    <property type="match status" value="1"/>
</dbReference>
<dbReference type="OrthoDB" id="9800881at2"/>
<keyword evidence="2 3" id="KW-0479">Metal-binding</keyword>
<dbReference type="PANTHER" id="PTHR13799">
    <property type="entry name" value="NGG1 INTERACTING FACTOR 3"/>
    <property type="match status" value="1"/>
</dbReference>
<comment type="similarity">
    <text evidence="1">Belongs to the GTP cyclohydrolase I type 2/NIF3 family.</text>
</comment>
<organism evidence="4 5">
    <name type="scientific">Pseudazoarcus pumilus</name>
    <dbReference type="NCBI Taxonomy" id="2067960"/>
    <lineage>
        <taxon>Bacteria</taxon>
        <taxon>Pseudomonadati</taxon>
        <taxon>Pseudomonadota</taxon>
        <taxon>Betaproteobacteria</taxon>
        <taxon>Rhodocyclales</taxon>
        <taxon>Zoogloeaceae</taxon>
        <taxon>Pseudazoarcus</taxon>
    </lineage>
</organism>
<evidence type="ECO:0000313" key="5">
    <source>
        <dbReference type="Proteomes" id="UP000242205"/>
    </source>
</evidence>
<reference evidence="4 5" key="1">
    <citation type="submission" date="2018-01" db="EMBL/GenBank/DDBJ databases">
        <authorList>
            <person name="Fu G.-Y."/>
        </authorList>
    </citation>
    <scope>NUCLEOTIDE SEQUENCE [LARGE SCALE GENOMIC DNA]</scope>
    <source>
        <strain evidence="4 5">SY39</strain>
    </source>
</reference>
<dbReference type="GO" id="GO:0046872">
    <property type="term" value="F:metal ion binding"/>
    <property type="evidence" value="ECO:0007669"/>
    <property type="project" value="UniProtKB-KW"/>
</dbReference>
<dbReference type="InterPro" id="IPR002678">
    <property type="entry name" value="DUF34/NIF3"/>
</dbReference>
<evidence type="ECO:0000256" key="3">
    <source>
        <dbReference type="PIRSR" id="PIRSR602678-1"/>
    </source>
</evidence>
<dbReference type="InterPro" id="IPR036069">
    <property type="entry name" value="DUF34/NIF3_sf"/>
</dbReference>
<dbReference type="Proteomes" id="UP000242205">
    <property type="component" value="Chromosome"/>
</dbReference>
<feature type="binding site" evidence="3">
    <location>
        <position position="217"/>
    </location>
    <ligand>
        <name>a divalent metal cation</name>
        <dbReference type="ChEBI" id="CHEBI:60240"/>
        <label>1</label>
    </ligand>
</feature>
<feature type="binding site" evidence="3">
    <location>
        <position position="101"/>
    </location>
    <ligand>
        <name>a divalent metal cation</name>
        <dbReference type="ChEBI" id="CHEBI:60240"/>
        <label>1</label>
    </ligand>
</feature>